<feature type="domain" description="ABC transmembrane type-1" evidence="8">
    <location>
        <begin position="82"/>
        <end position="265"/>
    </location>
</feature>
<evidence type="ECO:0000256" key="4">
    <source>
        <dbReference type="ARBA" id="ARBA00022692"/>
    </source>
</evidence>
<dbReference type="NCBIfam" id="TIGR01097">
    <property type="entry name" value="PhnE"/>
    <property type="match status" value="1"/>
</dbReference>
<sequence length="273" mass="30595">MDIFDKIFPPKEYTLANGKKVYEKKSKAIVIIPIILVLWILAIRVVDLKWLMFFNRLDKLWDILSRIFNPNLEYIPAVIGPIIETIKMSLLGSFLGAFVSLPFAYLAATNMNRNVIISSFIKLIFSILRTIPTLINALIATFIFGIGSVAGIIAIFIFSFSYVGKLTYEQIENADMGAYEALQSMGATNFVSFIKTIIPQILPTFLTTALYNFEGNIRYASILGYVGAGGVGVLIKHNIGFRSYENLGTILICVFVTVLIIENLSIYFRKKLS</sequence>
<feature type="transmembrane region" description="Helical" evidence="7">
    <location>
        <begin position="137"/>
        <end position="163"/>
    </location>
</feature>
<keyword evidence="5 7" id="KW-1133">Transmembrane helix</keyword>
<evidence type="ECO:0000256" key="3">
    <source>
        <dbReference type="ARBA" id="ARBA00022475"/>
    </source>
</evidence>
<keyword evidence="3" id="KW-1003">Cell membrane</keyword>
<feature type="transmembrane region" description="Helical" evidence="7">
    <location>
        <begin position="217"/>
        <end position="235"/>
    </location>
</feature>
<reference evidence="9 10" key="1">
    <citation type="submission" date="2019-10" db="EMBL/GenBank/DDBJ databases">
        <authorList>
            <person name="Blom J."/>
        </authorList>
    </citation>
    <scope>NUCLEOTIDE SEQUENCE [LARGE SCALE GENOMIC DNA]</scope>
    <source>
        <strain evidence="9 10">ES3154-GLU</strain>
    </source>
</reference>
<feature type="transmembrane region" description="Helical" evidence="7">
    <location>
        <begin position="28"/>
        <end position="46"/>
    </location>
</feature>
<dbReference type="CDD" id="cd06261">
    <property type="entry name" value="TM_PBP2"/>
    <property type="match status" value="1"/>
</dbReference>
<dbReference type="PROSITE" id="PS50928">
    <property type="entry name" value="ABC_TM1"/>
    <property type="match status" value="1"/>
</dbReference>
<dbReference type="Proteomes" id="UP000419017">
    <property type="component" value="Unassembled WGS sequence"/>
</dbReference>
<dbReference type="GO" id="GO:0005886">
    <property type="term" value="C:plasma membrane"/>
    <property type="evidence" value="ECO:0007669"/>
    <property type="project" value="UniProtKB-SubCell"/>
</dbReference>
<protein>
    <submittedName>
        <fullName evidence="9">Binding-protein-dependent transport system inner membrane protein</fullName>
    </submittedName>
</protein>
<accession>A0A6I8MFK5</accession>
<feature type="transmembrane region" description="Helical" evidence="7">
    <location>
        <begin position="190"/>
        <end position="211"/>
    </location>
</feature>
<evidence type="ECO:0000256" key="5">
    <source>
        <dbReference type="ARBA" id="ARBA00022989"/>
    </source>
</evidence>
<dbReference type="PANTHER" id="PTHR30043">
    <property type="entry name" value="PHOSPHONATES TRANSPORT SYSTEM PERMEASE PROTEIN"/>
    <property type="match status" value="1"/>
</dbReference>
<evidence type="ECO:0000256" key="6">
    <source>
        <dbReference type="ARBA" id="ARBA00023136"/>
    </source>
</evidence>
<comment type="similarity">
    <text evidence="7">Belongs to the binding-protein-dependent transport system permease family.</text>
</comment>
<name>A0A6I8MFK5_9FUSO</name>
<dbReference type="Gene3D" id="1.10.3720.10">
    <property type="entry name" value="MetI-like"/>
    <property type="match status" value="1"/>
</dbReference>
<dbReference type="SUPFAM" id="SSF161098">
    <property type="entry name" value="MetI-like"/>
    <property type="match status" value="1"/>
</dbReference>
<evidence type="ECO:0000256" key="1">
    <source>
        <dbReference type="ARBA" id="ARBA00004651"/>
    </source>
</evidence>
<keyword evidence="6 7" id="KW-0472">Membrane</keyword>
<feature type="transmembrane region" description="Helical" evidence="7">
    <location>
        <begin position="247"/>
        <end position="268"/>
    </location>
</feature>
<dbReference type="PANTHER" id="PTHR30043:SF1">
    <property type="entry name" value="ABC TRANSPORT SYSTEM PERMEASE PROTEIN P69"/>
    <property type="match status" value="1"/>
</dbReference>
<dbReference type="Pfam" id="PF00528">
    <property type="entry name" value="BPD_transp_1"/>
    <property type="match status" value="1"/>
</dbReference>
<dbReference type="AlphaFoldDB" id="A0A6I8MFK5"/>
<organism evidence="9 10">
    <name type="scientific">Oceanivirga miroungae</name>
    <dbReference type="NCBI Taxonomy" id="1130046"/>
    <lineage>
        <taxon>Bacteria</taxon>
        <taxon>Fusobacteriati</taxon>
        <taxon>Fusobacteriota</taxon>
        <taxon>Fusobacteriia</taxon>
        <taxon>Fusobacteriales</taxon>
        <taxon>Leptotrichiaceae</taxon>
        <taxon>Oceanivirga</taxon>
    </lineage>
</organism>
<feature type="transmembrane region" description="Helical" evidence="7">
    <location>
        <begin position="115"/>
        <end position="131"/>
    </location>
</feature>
<comment type="subcellular location">
    <subcellularLocation>
        <location evidence="1 7">Cell membrane</location>
        <topology evidence="1 7">Multi-pass membrane protein</topology>
    </subcellularLocation>
</comment>
<keyword evidence="2 7" id="KW-0813">Transport</keyword>
<evidence type="ECO:0000256" key="2">
    <source>
        <dbReference type="ARBA" id="ARBA00022448"/>
    </source>
</evidence>
<dbReference type="InterPro" id="IPR035906">
    <property type="entry name" value="MetI-like_sf"/>
</dbReference>
<evidence type="ECO:0000259" key="8">
    <source>
        <dbReference type="PROSITE" id="PS50928"/>
    </source>
</evidence>
<evidence type="ECO:0000313" key="9">
    <source>
        <dbReference type="EMBL" id="VWL85921.1"/>
    </source>
</evidence>
<gene>
    <name evidence="9" type="ORF">OMES3154_01206</name>
</gene>
<keyword evidence="10" id="KW-1185">Reference proteome</keyword>
<dbReference type="GO" id="GO:0015416">
    <property type="term" value="F:ABC-type phosphonate transporter activity"/>
    <property type="evidence" value="ECO:0007669"/>
    <property type="project" value="InterPro"/>
</dbReference>
<dbReference type="InterPro" id="IPR000515">
    <property type="entry name" value="MetI-like"/>
</dbReference>
<keyword evidence="4 7" id="KW-0812">Transmembrane</keyword>
<feature type="transmembrane region" description="Helical" evidence="7">
    <location>
        <begin position="90"/>
        <end position="108"/>
    </location>
</feature>
<dbReference type="EMBL" id="CABWIB010000001">
    <property type="protein sequence ID" value="VWL85921.1"/>
    <property type="molecule type" value="Genomic_DNA"/>
</dbReference>
<dbReference type="InterPro" id="IPR005769">
    <property type="entry name" value="PhnE/PtxC"/>
</dbReference>
<evidence type="ECO:0000256" key="7">
    <source>
        <dbReference type="RuleBase" id="RU363032"/>
    </source>
</evidence>
<dbReference type="RefSeq" id="WP_156683876.1">
    <property type="nucleotide sequence ID" value="NZ_CABWIB010000001.1"/>
</dbReference>
<proteinExistence type="inferred from homology"/>
<evidence type="ECO:0000313" key="10">
    <source>
        <dbReference type="Proteomes" id="UP000419017"/>
    </source>
</evidence>